<gene>
    <name evidence="8" type="ORF">ACFQGD_22935</name>
</gene>
<sequence length="201" mass="22367">MTGGPRDLLRLNCGHLFELHQWKARRFALRYVDPHEADDIVSESFARIFGVMQRGKGPTDDGFWSYLCTTIRNECASRARRRALEDRTVNDYMATVARNQGAYAADVVASYTTESALTNAFDRLPGRYRLVLILTVAEGQSCAEAGVTLNLGANAVAALAYRARKHLRALIDEEMGSLETSPEWAIRQERFAHQVASSIAA</sequence>
<dbReference type="PANTHER" id="PTHR43133:SF8">
    <property type="entry name" value="RNA POLYMERASE SIGMA FACTOR HI_1459-RELATED"/>
    <property type="match status" value="1"/>
</dbReference>
<comment type="similarity">
    <text evidence="1">Belongs to the sigma-70 factor family. ECF subfamily.</text>
</comment>
<dbReference type="InterPro" id="IPR013325">
    <property type="entry name" value="RNA_pol_sigma_r2"/>
</dbReference>
<dbReference type="InterPro" id="IPR013324">
    <property type="entry name" value="RNA_pol_sigma_r3/r4-like"/>
</dbReference>
<evidence type="ECO:0000256" key="4">
    <source>
        <dbReference type="ARBA" id="ARBA00023125"/>
    </source>
</evidence>
<evidence type="ECO:0000256" key="5">
    <source>
        <dbReference type="ARBA" id="ARBA00023163"/>
    </source>
</evidence>
<organism evidence="8 9">
    <name type="scientific">Haloechinothrix salitolerans</name>
    <dbReference type="NCBI Taxonomy" id="926830"/>
    <lineage>
        <taxon>Bacteria</taxon>
        <taxon>Bacillati</taxon>
        <taxon>Actinomycetota</taxon>
        <taxon>Actinomycetes</taxon>
        <taxon>Pseudonocardiales</taxon>
        <taxon>Pseudonocardiaceae</taxon>
        <taxon>Haloechinothrix</taxon>
    </lineage>
</organism>
<dbReference type="Proteomes" id="UP001596337">
    <property type="component" value="Unassembled WGS sequence"/>
</dbReference>
<feature type="domain" description="RNA polymerase sigma-70 region 2" evidence="6">
    <location>
        <begin position="16"/>
        <end position="83"/>
    </location>
</feature>
<dbReference type="RefSeq" id="WP_345394005.1">
    <property type="nucleotide sequence ID" value="NZ_BAABLA010000021.1"/>
</dbReference>
<keyword evidence="3" id="KW-0731">Sigma factor</keyword>
<evidence type="ECO:0000313" key="9">
    <source>
        <dbReference type="Proteomes" id="UP001596337"/>
    </source>
</evidence>
<keyword evidence="2" id="KW-0805">Transcription regulation</keyword>
<protein>
    <submittedName>
        <fullName evidence="8">RNA polymerase sigma factor</fullName>
    </submittedName>
</protein>
<evidence type="ECO:0000256" key="1">
    <source>
        <dbReference type="ARBA" id="ARBA00010641"/>
    </source>
</evidence>
<dbReference type="Gene3D" id="1.10.1740.10">
    <property type="match status" value="1"/>
</dbReference>
<dbReference type="PANTHER" id="PTHR43133">
    <property type="entry name" value="RNA POLYMERASE ECF-TYPE SIGMA FACTO"/>
    <property type="match status" value="1"/>
</dbReference>
<dbReference type="SUPFAM" id="SSF88659">
    <property type="entry name" value="Sigma3 and sigma4 domains of RNA polymerase sigma factors"/>
    <property type="match status" value="1"/>
</dbReference>
<dbReference type="SUPFAM" id="SSF88946">
    <property type="entry name" value="Sigma2 domain of RNA polymerase sigma factors"/>
    <property type="match status" value="1"/>
</dbReference>
<evidence type="ECO:0000259" key="7">
    <source>
        <dbReference type="Pfam" id="PF08281"/>
    </source>
</evidence>
<evidence type="ECO:0000259" key="6">
    <source>
        <dbReference type="Pfam" id="PF04542"/>
    </source>
</evidence>
<keyword evidence="9" id="KW-1185">Reference proteome</keyword>
<dbReference type="InterPro" id="IPR007627">
    <property type="entry name" value="RNA_pol_sigma70_r2"/>
</dbReference>
<dbReference type="EMBL" id="JBHSXX010000001">
    <property type="protein sequence ID" value="MFC6870001.1"/>
    <property type="molecule type" value="Genomic_DNA"/>
</dbReference>
<dbReference type="InterPro" id="IPR014284">
    <property type="entry name" value="RNA_pol_sigma-70_dom"/>
</dbReference>
<name>A0ABW2C3U0_9PSEU</name>
<evidence type="ECO:0000256" key="2">
    <source>
        <dbReference type="ARBA" id="ARBA00023015"/>
    </source>
</evidence>
<dbReference type="InterPro" id="IPR036388">
    <property type="entry name" value="WH-like_DNA-bd_sf"/>
</dbReference>
<dbReference type="Gene3D" id="1.10.10.10">
    <property type="entry name" value="Winged helix-like DNA-binding domain superfamily/Winged helix DNA-binding domain"/>
    <property type="match status" value="1"/>
</dbReference>
<keyword evidence="4" id="KW-0238">DNA-binding</keyword>
<dbReference type="InterPro" id="IPR039425">
    <property type="entry name" value="RNA_pol_sigma-70-like"/>
</dbReference>
<evidence type="ECO:0000313" key="8">
    <source>
        <dbReference type="EMBL" id="MFC6870001.1"/>
    </source>
</evidence>
<dbReference type="Pfam" id="PF04542">
    <property type="entry name" value="Sigma70_r2"/>
    <property type="match status" value="1"/>
</dbReference>
<dbReference type="InterPro" id="IPR013249">
    <property type="entry name" value="RNA_pol_sigma70_r4_t2"/>
</dbReference>
<proteinExistence type="inferred from homology"/>
<comment type="caution">
    <text evidence="8">The sequence shown here is derived from an EMBL/GenBank/DDBJ whole genome shotgun (WGS) entry which is preliminary data.</text>
</comment>
<dbReference type="Pfam" id="PF08281">
    <property type="entry name" value="Sigma70_r4_2"/>
    <property type="match status" value="1"/>
</dbReference>
<accession>A0ABW2C3U0</accession>
<reference evidence="9" key="1">
    <citation type="journal article" date="2019" name="Int. J. Syst. Evol. Microbiol.">
        <title>The Global Catalogue of Microorganisms (GCM) 10K type strain sequencing project: providing services to taxonomists for standard genome sequencing and annotation.</title>
        <authorList>
            <consortium name="The Broad Institute Genomics Platform"/>
            <consortium name="The Broad Institute Genome Sequencing Center for Infectious Disease"/>
            <person name="Wu L."/>
            <person name="Ma J."/>
        </authorList>
    </citation>
    <scope>NUCLEOTIDE SEQUENCE [LARGE SCALE GENOMIC DNA]</scope>
    <source>
        <strain evidence="9">KCTC 32255</strain>
    </source>
</reference>
<dbReference type="NCBIfam" id="TIGR02937">
    <property type="entry name" value="sigma70-ECF"/>
    <property type="match status" value="1"/>
</dbReference>
<feature type="domain" description="RNA polymerase sigma factor 70 region 4 type 2" evidence="7">
    <location>
        <begin position="116"/>
        <end position="167"/>
    </location>
</feature>
<evidence type="ECO:0000256" key="3">
    <source>
        <dbReference type="ARBA" id="ARBA00023082"/>
    </source>
</evidence>
<keyword evidence="5" id="KW-0804">Transcription</keyword>